<dbReference type="Proteomes" id="UP000295443">
    <property type="component" value="Unassembled WGS sequence"/>
</dbReference>
<evidence type="ECO:0000313" key="2">
    <source>
        <dbReference type="Proteomes" id="UP000295443"/>
    </source>
</evidence>
<dbReference type="OrthoDB" id="259311at2"/>
<evidence type="ECO:0008006" key="3">
    <source>
        <dbReference type="Google" id="ProtNLM"/>
    </source>
</evidence>
<reference evidence="1 2" key="1">
    <citation type="submission" date="2019-03" db="EMBL/GenBank/DDBJ databases">
        <title>Genome sequence of Thiobacillaceae bacterium LSR1, a sulfur-oxidizing bacterium isolated from freshwater sediment.</title>
        <authorList>
            <person name="Li S."/>
        </authorList>
    </citation>
    <scope>NUCLEOTIDE SEQUENCE [LARGE SCALE GENOMIC DNA]</scope>
    <source>
        <strain evidence="1 2">LSR1</strain>
    </source>
</reference>
<dbReference type="EMBL" id="SJZB01000054">
    <property type="protein sequence ID" value="TCJ11499.1"/>
    <property type="molecule type" value="Genomic_DNA"/>
</dbReference>
<protein>
    <recommendedName>
        <fullName evidence="3">Formylmethanofuran dehydrogenase subunit E domain-containing protein</fullName>
    </recommendedName>
</protein>
<name>A0A4R1B7D6_9PROT</name>
<dbReference type="AlphaFoldDB" id="A0A4R1B7D6"/>
<comment type="caution">
    <text evidence="1">The sequence shown here is derived from an EMBL/GenBank/DDBJ whole genome shotgun (WGS) entry which is preliminary data.</text>
</comment>
<organism evidence="1 2">
    <name type="scientific">Parasulfuritortus cantonensis</name>
    <dbReference type="NCBI Taxonomy" id="2528202"/>
    <lineage>
        <taxon>Bacteria</taxon>
        <taxon>Pseudomonadati</taxon>
        <taxon>Pseudomonadota</taxon>
        <taxon>Betaproteobacteria</taxon>
        <taxon>Nitrosomonadales</taxon>
        <taxon>Thiobacillaceae</taxon>
        <taxon>Parasulfuritortus</taxon>
    </lineage>
</organism>
<gene>
    <name evidence="1" type="ORF">EZJ19_15645</name>
</gene>
<sequence>MRASPTGVRPMSQPAFFDLVPRLRLRDPLAGLLGAAADGILEYRYADAVKWAGHSCPTVAGAWLATATALRRLYGDALPVRGGIRVELREAQSAGNAGVVGGIAGLVTGAAGEGGFKGLNGRQARAGLLAYGVAMTAELRYTRLDTGAALALDYNPAAVPGDPGLGPLLQQVVAGQAGPDERARFAGLWQDRVRRILIEHADDPDLLRIHP</sequence>
<keyword evidence="2" id="KW-1185">Reference proteome</keyword>
<accession>A0A4R1B7D6</accession>
<proteinExistence type="predicted"/>
<evidence type="ECO:0000313" key="1">
    <source>
        <dbReference type="EMBL" id="TCJ11499.1"/>
    </source>
</evidence>